<feature type="non-terminal residue" evidence="1">
    <location>
        <position position="62"/>
    </location>
</feature>
<name>A0A8X6NCZ3_NEPPI</name>
<sequence>MSLVLLICPLLGFLFFIIRCSLWRRKYSRLLPGSKPRLFDILADLKQTFVFEKTDDKYALHH</sequence>
<dbReference type="AlphaFoldDB" id="A0A8X6NCZ3"/>
<accession>A0A8X6NCZ3</accession>
<comment type="caution">
    <text evidence="1">The sequence shown here is derived from an EMBL/GenBank/DDBJ whole genome shotgun (WGS) entry which is preliminary data.</text>
</comment>
<proteinExistence type="predicted"/>
<dbReference type="EMBL" id="BMAW01103006">
    <property type="protein sequence ID" value="GFT06844.1"/>
    <property type="molecule type" value="Genomic_DNA"/>
</dbReference>
<keyword evidence="2" id="KW-1185">Reference proteome</keyword>
<evidence type="ECO:0000313" key="2">
    <source>
        <dbReference type="Proteomes" id="UP000887013"/>
    </source>
</evidence>
<reference evidence="1" key="1">
    <citation type="submission" date="2020-08" db="EMBL/GenBank/DDBJ databases">
        <title>Multicomponent nature underlies the extraordinary mechanical properties of spider dragline silk.</title>
        <authorList>
            <person name="Kono N."/>
            <person name="Nakamura H."/>
            <person name="Mori M."/>
            <person name="Yoshida Y."/>
            <person name="Ohtoshi R."/>
            <person name="Malay A.D."/>
            <person name="Moran D.A.P."/>
            <person name="Tomita M."/>
            <person name="Numata K."/>
            <person name="Arakawa K."/>
        </authorList>
    </citation>
    <scope>NUCLEOTIDE SEQUENCE</scope>
</reference>
<dbReference type="OrthoDB" id="10496629at2759"/>
<evidence type="ECO:0000313" key="1">
    <source>
        <dbReference type="EMBL" id="GFT06844.1"/>
    </source>
</evidence>
<dbReference type="Proteomes" id="UP000887013">
    <property type="component" value="Unassembled WGS sequence"/>
</dbReference>
<gene>
    <name evidence="1" type="ORF">NPIL_215101</name>
</gene>
<organism evidence="1 2">
    <name type="scientific">Nephila pilipes</name>
    <name type="common">Giant wood spider</name>
    <name type="synonym">Nephila maculata</name>
    <dbReference type="NCBI Taxonomy" id="299642"/>
    <lineage>
        <taxon>Eukaryota</taxon>
        <taxon>Metazoa</taxon>
        <taxon>Ecdysozoa</taxon>
        <taxon>Arthropoda</taxon>
        <taxon>Chelicerata</taxon>
        <taxon>Arachnida</taxon>
        <taxon>Araneae</taxon>
        <taxon>Araneomorphae</taxon>
        <taxon>Entelegynae</taxon>
        <taxon>Araneoidea</taxon>
        <taxon>Nephilidae</taxon>
        <taxon>Nephila</taxon>
    </lineage>
</organism>
<protein>
    <submittedName>
        <fullName evidence="1">Uncharacterized protein</fullName>
    </submittedName>
</protein>